<dbReference type="InterPro" id="IPR050086">
    <property type="entry name" value="MetN_ABC_transporter-like"/>
</dbReference>
<evidence type="ECO:0000256" key="2">
    <source>
        <dbReference type="ARBA" id="ARBA00005417"/>
    </source>
</evidence>
<feature type="domain" description="ABC transporter" evidence="9">
    <location>
        <begin position="29"/>
        <end position="270"/>
    </location>
</feature>
<proteinExistence type="inferred from homology"/>
<evidence type="ECO:0000256" key="4">
    <source>
        <dbReference type="ARBA" id="ARBA00022475"/>
    </source>
</evidence>
<dbReference type="PROSITE" id="PS50893">
    <property type="entry name" value="ABC_TRANSPORTER_2"/>
    <property type="match status" value="1"/>
</dbReference>
<dbReference type="Proteomes" id="UP001321526">
    <property type="component" value="Chromosome"/>
</dbReference>
<dbReference type="InterPro" id="IPR030679">
    <property type="entry name" value="ABC_ATPase_HisP-typ"/>
</dbReference>
<accession>A0ABY8FGL8</accession>
<evidence type="ECO:0000256" key="6">
    <source>
        <dbReference type="ARBA" id="ARBA00022840"/>
    </source>
</evidence>
<dbReference type="PANTHER" id="PTHR43166">
    <property type="entry name" value="AMINO ACID IMPORT ATP-BINDING PROTEIN"/>
    <property type="match status" value="1"/>
</dbReference>
<evidence type="ECO:0000313" key="11">
    <source>
        <dbReference type="Proteomes" id="UP001321526"/>
    </source>
</evidence>
<dbReference type="InterPro" id="IPR027417">
    <property type="entry name" value="P-loop_NTPase"/>
</dbReference>
<evidence type="ECO:0000313" key="10">
    <source>
        <dbReference type="EMBL" id="WFF41767.1"/>
    </source>
</evidence>
<feature type="region of interest" description="Disordered" evidence="8">
    <location>
        <begin position="1"/>
        <end position="24"/>
    </location>
</feature>
<evidence type="ECO:0000256" key="8">
    <source>
        <dbReference type="SAM" id="MobiDB-lite"/>
    </source>
</evidence>
<dbReference type="SUPFAM" id="SSF52540">
    <property type="entry name" value="P-loop containing nucleoside triphosphate hydrolases"/>
    <property type="match status" value="1"/>
</dbReference>
<dbReference type="PANTHER" id="PTHR43166:SF35">
    <property type="entry name" value="L-CYSTINE IMPORT ATP-BINDING PROTEIN TCYN"/>
    <property type="match status" value="1"/>
</dbReference>
<keyword evidence="7" id="KW-0472">Membrane</keyword>
<sequence>MSDLHATAGRQATPEPPAAGNSHATTAAVSIRNLSKSFDDVEVLRDVNLEVKQGDVVTILGSSGSGKSTLLRCINWLEQPERGTIHIAGERIGMNADGRPMSVKALARVRARTGMVFQSFNLWPHLNVLHNVTEAPIHVLGQPRQEAEARARELLDKVGMSHKQDAYPNTLSGGQKQRVAIARALAMQPEVMLFDEPTSALDPELVGEVLGVIKALSAEGYTMVIVTHEMAFSRAVSDQVVFLEKGLIIEQADPETFFTRPRTERVQRFLERHQ</sequence>
<comment type="similarity">
    <text evidence="2">Belongs to the ABC transporter superfamily.</text>
</comment>
<comment type="subcellular location">
    <subcellularLocation>
        <location evidence="1">Cell inner membrane</location>
        <topology evidence="1">Peripheral membrane protein</topology>
    </subcellularLocation>
</comment>
<dbReference type="SMART" id="SM00382">
    <property type="entry name" value="AAA"/>
    <property type="match status" value="1"/>
</dbReference>
<evidence type="ECO:0000256" key="3">
    <source>
        <dbReference type="ARBA" id="ARBA00022448"/>
    </source>
</evidence>
<dbReference type="InterPro" id="IPR003439">
    <property type="entry name" value="ABC_transporter-like_ATP-bd"/>
</dbReference>
<gene>
    <name evidence="10" type="ORF">EVC62_09790</name>
</gene>
<dbReference type="InterPro" id="IPR017871">
    <property type="entry name" value="ABC_transporter-like_CS"/>
</dbReference>
<keyword evidence="5" id="KW-0547">Nucleotide-binding</keyword>
<organism evidence="10 11">
    <name type="scientific">Salinicola endophyticus</name>
    <dbReference type="NCBI Taxonomy" id="1949083"/>
    <lineage>
        <taxon>Bacteria</taxon>
        <taxon>Pseudomonadati</taxon>
        <taxon>Pseudomonadota</taxon>
        <taxon>Gammaproteobacteria</taxon>
        <taxon>Oceanospirillales</taxon>
        <taxon>Halomonadaceae</taxon>
        <taxon>Salinicola</taxon>
    </lineage>
</organism>
<dbReference type="PROSITE" id="PS00211">
    <property type="entry name" value="ABC_TRANSPORTER_1"/>
    <property type="match status" value="1"/>
</dbReference>
<dbReference type="RefSeq" id="WP_282234797.1">
    <property type="nucleotide sequence ID" value="NZ_CP035631.1"/>
</dbReference>
<evidence type="ECO:0000256" key="5">
    <source>
        <dbReference type="ARBA" id="ARBA00022741"/>
    </source>
</evidence>
<dbReference type="Pfam" id="PF00005">
    <property type="entry name" value="ABC_tran"/>
    <property type="match status" value="1"/>
</dbReference>
<reference evidence="10 11" key="1">
    <citation type="submission" date="2019-01" db="EMBL/GenBank/DDBJ databases">
        <title>Genome sequence of Salinicola endophyticus REST5.</title>
        <authorList>
            <person name="Nascimento F.X."/>
        </authorList>
    </citation>
    <scope>NUCLEOTIDE SEQUENCE [LARGE SCALE GENOMIC DNA]</scope>
    <source>
        <strain evidence="10 11">REST5</strain>
    </source>
</reference>
<evidence type="ECO:0000256" key="7">
    <source>
        <dbReference type="ARBA" id="ARBA00023136"/>
    </source>
</evidence>
<keyword evidence="3" id="KW-0813">Transport</keyword>
<dbReference type="CDD" id="cd03262">
    <property type="entry name" value="ABC_HisP_GlnQ"/>
    <property type="match status" value="1"/>
</dbReference>
<name>A0ABY8FGL8_9GAMM</name>
<evidence type="ECO:0000259" key="9">
    <source>
        <dbReference type="PROSITE" id="PS50893"/>
    </source>
</evidence>
<keyword evidence="11" id="KW-1185">Reference proteome</keyword>
<dbReference type="GO" id="GO:0005524">
    <property type="term" value="F:ATP binding"/>
    <property type="evidence" value="ECO:0007669"/>
    <property type="project" value="UniProtKB-KW"/>
</dbReference>
<protein>
    <submittedName>
        <fullName evidence="10">Amino acid ABC transporter ATP-binding protein</fullName>
    </submittedName>
</protein>
<dbReference type="InterPro" id="IPR003593">
    <property type="entry name" value="AAA+_ATPase"/>
</dbReference>
<keyword evidence="6 10" id="KW-0067">ATP-binding</keyword>
<keyword evidence="4" id="KW-1003">Cell membrane</keyword>
<dbReference type="PIRSF" id="PIRSF039085">
    <property type="entry name" value="ABC_ATPase_HisP"/>
    <property type="match status" value="1"/>
</dbReference>
<dbReference type="Gene3D" id="3.40.50.300">
    <property type="entry name" value="P-loop containing nucleotide triphosphate hydrolases"/>
    <property type="match status" value="1"/>
</dbReference>
<evidence type="ECO:0000256" key="1">
    <source>
        <dbReference type="ARBA" id="ARBA00004417"/>
    </source>
</evidence>
<dbReference type="EMBL" id="CP035631">
    <property type="protein sequence ID" value="WFF41767.1"/>
    <property type="molecule type" value="Genomic_DNA"/>
</dbReference>